<evidence type="ECO:0000313" key="3">
    <source>
        <dbReference type="Proteomes" id="UP000659388"/>
    </source>
</evidence>
<dbReference type="Proteomes" id="UP000659388">
    <property type="component" value="Unassembled WGS sequence"/>
</dbReference>
<dbReference type="InterPro" id="IPR012899">
    <property type="entry name" value="LTXXQ"/>
</dbReference>
<dbReference type="AlphaFoldDB" id="A0A937F2X7"/>
<keyword evidence="1" id="KW-0732">Signal</keyword>
<dbReference type="GO" id="GO:0042597">
    <property type="term" value="C:periplasmic space"/>
    <property type="evidence" value="ECO:0007669"/>
    <property type="project" value="InterPro"/>
</dbReference>
<accession>A0A937F2X7</accession>
<dbReference type="RefSeq" id="WP_202241834.1">
    <property type="nucleotide sequence ID" value="NZ_JAESIY010000001.1"/>
</dbReference>
<comment type="caution">
    <text evidence="2">The sequence shown here is derived from an EMBL/GenBank/DDBJ whole genome shotgun (WGS) entry which is preliminary data.</text>
</comment>
<name>A0A937F2X7_9BACT</name>
<gene>
    <name evidence="2" type="ORF">JL102_01260</name>
</gene>
<evidence type="ECO:0000313" key="2">
    <source>
        <dbReference type="EMBL" id="MBL3654740.1"/>
    </source>
</evidence>
<reference evidence="2" key="1">
    <citation type="submission" date="2021-01" db="EMBL/GenBank/DDBJ databases">
        <title>Fulvivirga kasyanovii gen. nov., sp nov., a novel member of the phylum Bacteroidetes isolated from seawater in a mussel farm.</title>
        <authorList>
            <person name="Zhao L.-H."/>
            <person name="Wang Z.-J."/>
        </authorList>
    </citation>
    <scope>NUCLEOTIDE SEQUENCE</scope>
    <source>
        <strain evidence="2">2943</strain>
    </source>
</reference>
<feature type="signal peptide" evidence="1">
    <location>
        <begin position="1"/>
        <end position="19"/>
    </location>
</feature>
<keyword evidence="3" id="KW-1185">Reference proteome</keyword>
<dbReference type="EMBL" id="JAESIY010000001">
    <property type="protein sequence ID" value="MBL3654740.1"/>
    <property type="molecule type" value="Genomic_DNA"/>
</dbReference>
<sequence>MKKILMLVCLSSISWLAFSQDVFQQELYSADLVMKYRNEIKLTDKQVTAIKKIHADHMANFNSLKWDMDAYQVSMKQMLEGSHVDSEKSIDMLEKMLVLEKDAKKIRLSMLIEIKNQLTAAQQKELNKYKEADGQLSYNFITPINENPRVVLKIDQVQADSGPKYYIKTASGLKEVDSIKDLNPADIKSLNVYKGETAVEKFGEKAANGVIVVELK</sequence>
<evidence type="ECO:0000256" key="1">
    <source>
        <dbReference type="SAM" id="SignalP"/>
    </source>
</evidence>
<proteinExistence type="predicted"/>
<organism evidence="2 3">
    <name type="scientific">Fulvivirga sediminis</name>
    <dbReference type="NCBI Taxonomy" id="2803949"/>
    <lineage>
        <taxon>Bacteria</taxon>
        <taxon>Pseudomonadati</taxon>
        <taxon>Bacteroidota</taxon>
        <taxon>Cytophagia</taxon>
        <taxon>Cytophagales</taxon>
        <taxon>Fulvivirgaceae</taxon>
        <taxon>Fulvivirga</taxon>
    </lineage>
</organism>
<protein>
    <submittedName>
        <fullName evidence="2">Spy/CpxP family protein refolding chaperone</fullName>
    </submittedName>
</protein>
<dbReference type="Pfam" id="PF07813">
    <property type="entry name" value="LTXXQ"/>
    <property type="match status" value="1"/>
</dbReference>
<dbReference type="Gene3D" id="1.20.120.1490">
    <property type="match status" value="1"/>
</dbReference>
<feature type="chain" id="PRO_5037749448" evidence="1">
    <location>
        <begin position="20"/>
        <end position="216"/>
    </location>
</feature>